<proteinExistence type="predicted"/>
<dbReference type="Proteomes" id="UP000231092">
    <property type="component" value="Unassembled WGS sequence"/>
</dbReference>
<dbReference type="AlphaFoldDB" id="A0A2M8Z307"/>
<gene>
    <name evidence="1" type="ORF">H171_1279</name>
</gene>
<name>A0A2M8Z307_9FIRM</name>
<dbReference type="OrthoDB" id="2382360at2"/>
<dbReference type="RefSeq" id="WP_100304391.1">
    <property type="nucleotide sequence ID" value="NZ_PGET01000001.1"/>
</dbReference>
<accession>A0A2M8Z307</accession>
<dbReference type="EMBL" id="PGET01000001">
    <property type="protein sequence ID" value="PJJ27800.1"/>
    <property type="molecule type" value="Genomic_DNA"/>
</dbReference>
<evidence type="ECO:0000313" key="2">
    <source>
        <dbReference type="Proteomes" id="UP000231092"/>
    </source>
</evidence>
<sequence>MNMEKSQPVVIYRCRQCGIEFEREGIHTGNCRVNGVDVPVGPVNVYHCCGDGIFGLGDLIGGYEVKNEH</sequence>
<evidence type="ECO:0000313" key="1">
    <source>
        <dbReference type="EMBL" id="PJJ27800.1"/>
    </source>
</evidence>
<comment type="caution">
    <text evidence="1">The sequence shown here is derived from an EMBL/GenBank/DDBJ whole genome shotgun (WGS) entry which is preliminary data.</text>
</comment>
<reference evidence="1 2" key="1">
    <citation type="submission" date="2017-11" db="EMBL/GenBank/DDBJ databases">
        <title>Understudied soil microbes with underappreciated capabilities: Untangling the Clostridium saccharolyticum group.</title>
        <authorList>
            <person name="Leschine S."/>
        </authorList>
    </citation>
    <scope>NUCLEOTIDE SEQUENCE [LARGE SCALE GENOMIC DNA]</scope>
    <source>
        <strain evidence="1 2">18A</strain>
    </source>
</reference>
<organism evidence="1 2">
    <name type="scientific">[Clostridium] celerecrescens 18A</name>
    <dbReference type="NCBI Taxonomy" id="1286362"/>
    <lineage>
        <taxon>Bacteria</taxon>
        <taxon>Bacillati</taxon>
        <taxon>Bacillota</taxon>
        <taxon>Clostridia</taxon>
        <taxon>Lachnospirales</taxon>
        <taxon>Lachnospiraceae</taxon>
        <taxon>Lacrimispora</taxon>
    </lineage>
</organism>
<protein>
    <submittedName>
        <fullName evidence="1">Uncharacterized protein</fullName>
    </submittedName>
</protein>